<evidence type="ECO:0000313" key="7">
    <source>
        <dbReference type="RGD" id="1562200"/>
    </source>
</evidence>
<dbReference type="GeneTree" id="ENSGT00940000162022"/>
<dbReference type="InParanoid" id="D4A227"/>
<feature type="transmembrane region" description="Helical" evidence="3">
    <location>
        <begin position="12"/>
        <end position="32"/>
    </location>
</feature>
<dbReference type="PhosphoSitePlus" id="D4A227"/>
<feature type="active site" description="Proton acceptor" evidence="2">
    <location>
        <position position="169"/>
    </location>
</feature>
<keyword evidence="2" id="KW-0378">Hydrolase</keyword>
<protein>
    <submittedName>
        <fullName evidence="5">Patatin like phospholipase domain containing 4</fullName>
    </submittedName>
</protein>
<sequence>MLLAATTMKQVHLSFSSCGFLGIYHLGAATVLSKRGRGLLCNVTGFAGASAGALVATLLLTAPERIEACTRFTFAFAEEVRMQALGPLTPGYDFMARLRGGIDEILPQHAHELARERLHVSVTSAVGQNYLVSNFTCRDNLITVLLASCFIPFYAGLKPMDCAGQLCVDGGLTNSLPVLPTGRTVTFSPFSGRADVSPRDLGWPGIYVRVAKQDVMVSMANLVRVQQALFPPSRGMMEAIYGMGMTDTALAGPLQGSVLLPSCLSVQHGISNDSQRNTFNSHMDTICLLPHTVHVEIAGHVG</sequence>
<organism evidence="5 6">
    <name type="scientific">Rattus norvegicus</name>
    <name type="common">Rat</name>
    <dbReference type="NCBI Taxonomy" id="10116"/>
    <lineage>
        <taxon>Eukaryota</taxon>
        <taxon>Metazoa</taxon>
        <taxon>Chordata</taxon>
        <taxon>Craniata</taxon>
        <taxon>Vertebrata</taxon>
        <taxon>Euteleostomi</taxon>
        <taxon>Mammalia</taxon>
        <taxon>Eutheria</taxon>
        <taxon>Euarchontoglires</taxon>
        <taxon>Glires</taxon>
        <taxon>Rodentia</taxon>
        <taxon>Myomorpha</taxon>
        <taxon>Muroidea</taxon>
        <taxon>Muridae</taxon>
        <taxon>Murinae</taxon>
        <taxon>Rattus</taxon>
    </lineage>
</organism>
<dbReference type="InterPro" id="IPR033902">
    <property type="entry name" value="PNPLA4"/>
</dbReference>
<evidence type="ECO:0000256" key="1">
    <source>
        <dbReference type="ARBA" id="ARBA00023098"/>
    </source>
</evidence>
<dbReference type="InterPro" id="IPR033562">
    <property type="entry name" value="PLPL"/>
</dbReference>
<dbReference type="STRING" id="10116.ENSRNOP00000033754"/>
<dbReference type="Bgee" id="ENSRNOG00000026157">
    <property type="expression patterns" value="Expressed in pancreas and 19 other cell types or tissues"/>
</dbReference>
<proteinExistence type="predicted"/>
<dbReference type="PaxDb" id="10116-ENSRNOP00000033754"/>
<dbReference type="Reactome" id="R-RNO-163560">
    <property type="pathway name" value="Triglyceride catabolism"/>
</dbReference>
<dbReference type="Pfam" id="PF01734">
    <property type="entry name" value="Patatin"/>
    <property type="match status" value="1"/>
</dbReference>
<comment type="caution">
    <text evidence="2">Lacks conserved residue(s) required for the propagation of feature annotation.</text>
</comment>
<dbReference type="AlphaFoldDB" id="D4A227"/>
<dbReference type="VEuPathDB" id="HostDB:ENSRNOG00000026157"/>
<keyword evidence="1 2" id="KW-0443">Lipid metabolism</keyword>
<dbReference type="PANTHER" id="PTHR12406">
    <property type="entry name" value="CALCIUM-INDEPENDENT PHOSPHOLIPASE A2 IPLA2 -RELATED"/>
    <property type="match status" value="1"/>
</dbReference>
<dbReference type="SUPFAM" id="SSF52151">
    <property type="entry name" value="FabD/lysophospholipase-like"/>
    <property type="match status" value="1"/>
</dbReference>
<dbReference type="GO" id="GO:0016042">
    <property type="term" value="P:lipid catabolic process"/>
    <property type="evidence" value="ECO:0007669"/>
    <property type="project" value="UniProtKB-UniRule"/>
</dbReference>
<evidence type="ECO:0000256" key="2">
    <source>
        <dbReference type="PROSITE-ProRule" id="PRU01161"/>
    </source>
</evidence>
<dbReference type="InterPro" id="IPR002641">
    <property type="entry name" value="PNPLA_dom"/>
</dbReference>
<dbReference type="OMA" id="KGEKWID"/>
<feature type="short sequence motif" description="DGA/G" evidence="2">
    <location>
        <begin position="169"/>
        <end position="171"/>
    </location>
</feature>
<dbReference type="eggNOG" id="KOG3773">
    <property type="taxonomic scope" value="Eukaryota"/>
</dbReference>
<evidence type="ECO:0000313" key="5">
    <source>
        <dbReference type="Ensembl" id="ENSRNOP00000033754.6"/>
    </source>
</evidence>
<dbReference type="CDD" id="cd07222">
    <property type="entry name" value="Pat_PNPLA4"/>
    <property type="match status" value="1"/>
</dbReference>
<keyword evidence="3" id="KW-0812">Transmembrane</keyword>
<keyword evidence="2" id="KW-0442">Lipid degradation</keyword>
<evidence type="ECO:0000313" key="6">
    <source>
        <dbReference type="Proteomes" id="UP000002494"/>
    </source>
</evidence>
<dbReference type="Ensembl" id="ENSRNOT00000030771.8">
    <property type="protein sequence ID" value="ENSRNOP00000033754.6"/>
    <property type="gene ID" value="ENSRNOG00000026157.8"/>
</dbReference>
<name>D4A227_RAT</name>
<gene>
    <name evidence="5 7" type="primary">Pnpla4</name>
    <name evidence="7" type="synonym">RGD1562200</name>
</gene>
<dbReference type="PANTHER" id="PTHR12406:SF7">
    <property type="entry name" value="PATATIN-LIKE PHOSPHOLIPASE DOMAIN-CONTAINING PROTEIN 4"/>
    <property type="match status" value="1"/>
</dbReference>
<feature type="transmembrane region" description="Helical" evidence="3">
    <location>
        <begin position="39"/>
        <end position="62"/>
    </location>
</feature>
<reference evidence="5" key="2">
    <citation type="submission" date="2025-08" db="UniProtKB">
        <authorList>
            <consortium name="Ensembl"/>
        </authorList>
    </citation>
    <scope>IDENTIFICATION</scope>
    <source>
        <strain evidence="5">Brown Norway</strain>
    </source>
</reference>
<keyword evidence="3" id="KW-1133">Transmembrane helix</keyword>
<dbReference type="RGD" id="1562200">
    <property type="gene designation" value="Pnpla4"/>
</dbReference>
<reference evidence="5" key="1">
    <citation type="submission" date="2024-01" db="EMBL/GenBank/DDBJ databases">
        <title>GRCr8: a new rat reference genome assembly contstructed from accurate long reads and long range scaffolding.</title>
        <authorList>
            <person name="Doris P.A."/>
            <person name="Kalbfleisch T."/>
            <person name="Li K."/>
            <person name="Howe K."/>
            <person name="Wood J."/>
        </authorList>
    </citation>
    <scope>NUCLEOTIDE SEQUENCE [LARGE SCALE GENOMIC DNA]</scope>
    <source>
        <strain evidence="5">Brown Norway</strain>
    </source>
</reference>
<dbReference type="AGR" id="RGD:1562200"/>
<keyword evidence="6" id="KW-1185">Reference proteome</keyword>
<feature type="active site" description="Nucleophile" evidence="2">
    <location>
        <position position="50"/>
    </location>
</feature>
<keyword evidence="3" id="KW-0472">Membrane</keyword>
<dbReference type="PhylomeDB" id="D4A227"/>
<dbReference type="HOGENOM" id="CLU_018371_4_0_1"/>
<dbReference type="Proteomes" id="UP000002494">
    <property type="component" value="Chromosome X"/>
</dbReference>
<evidence type="ECO:0000256" key="3">
    <source>
        <dbReference type="SAM" id="Phobius"/>
    </source>
</evidence>
<feature type="short sequence motif" description="GXSXG" evidence="2">
    <location>
        <begin position="48"/>
        <end position="52"/>
    </location>
</feature>
<dbReference type="PROSITE" id="PS51635">
    <property type="entry name" value="PNPLA"/>
    <property type="match status" value="1"/>
</dbReference>
<evidence type="ECO:0000259" key="4">
    <source>
        <dbReference type="PROSITE" id="PS51635"/>
    </source>
</evidence>
<dbReference type="GO" id="GO:0004806">
    <property type="term" value="F:triacylglycerol lipase activity"/>
    <property type="evidence" value="ECO:0007669"/>
    <property type="project" value="InterPro"/>
</dbReference>
<dbReference type="Gene3D" id="3.40.1090.10">
    <property type="entry name" value="Cytosolic phospholipase A2 catalytic domain"/>
    <property type="match status" value="2"/>
</dbReference>
<dbReference type="GO" id="GO:0050253">
    <property type="term" value="F:retinyl-palmitate esterase activity"/>
    <property type="evidence" value="ECO:0007669"/>
    <property type="project" value="InterPro"/>
</dbReference>
<reference evidence="5" key="3">
    <citation type="submission" date="2025-09" db="UniProtKB">
        <authorList>
            <consortium name="Ensembl"/>
        </authorList>
    </citation>
    <scope>IDENTIFICATION</scope>
    <source>
        <strain evidence="5">Brown Norway</strain>
    </source>
</reference>
<dbReference type="InterPro" id="IPR016035">
    <property type="entry name" value="Acyl_Trfase/lysoPLipase"/>
</dbReference>
<accession>D4A227</accession>
<feature type="domain" description="PNPLA" evidence="4">
    <location>
        <begin position="13"/>
        <end position="182"/>
    </location>
</feature>